<dbReference type="EMBL" id="QEXV01000003">
    <property type="protein sequence ID" value="PWE17632.1"/>
    <property type="molecule type" value="Genomic_DNA"/>
</dbReference>
<keyword evidence="2" id="KW-0812">Transmembrane</keyword>
<evidence type="ECO:0000256" key="2">
    <source>
        <dbReference type="SAM" id="Phobius"/>
    </source>
</evidence>
<evidence type="ECO:0000313" key="5">
    <source>
        <dbReference type="Proteomes" id="UP000245168"/>
    </source>
</evidence>
<dbReference type="OrthoDB" id="9839455at2"/>
<name>A0A2U2BUF6_9PROT</name>
<evidence type="ECO:0000256" key="3">
    <source>
        <dbReference type="SAM" id="SignalP"/>
    </source>
</evidence>
<protein>
    <submittedName>
        <fullName evidence="4">Uncharacterized protein</fullName>
    </submittedName>
</protein>
<feature type="transmembrane region" description="Helical" evidence="2">
    <location>
        <begin position="250"/>
        <end position="270"/>
    </location>
</feature>
<sequence length="305" mass="33574">MIIAVRILAVALGLLLSACNQTDTIEQTVRSMASDPEESIADETVLAIYEGDEETLRSHLHPALLQEQFRGELEALVKQSPGQPPDEYALVNYQWDRVMTAGNNEQETNATDFSFTYRAAYGDREQIIFIRMRAEGDGPPLVQNIQISPAPGANYASPDEWPQAYRIALGLAVATAVFVVITFLASLRVRRLKRRILWSLLILFVGYPVFVYSTAEGWLLSAPSITQNETGVNIQLFDFNLLGAGYLKNTITGVETFDIAVPLGALLFWLQYFRGKLVRKPEPGEKGEAPAPTGEGPADPAQADA</sequence>
<organism evidence="4 5">
    <name type="scientific">Marinicauda salina</name>
    <dbReference type="NCBI Taxonomy" id="2135793"/>
    <lineage>
        <taxon>Bacteria</taxon>
        <taxon>Pseudomonadati</taxon>
        <taxon>Pseudomonadota</taxon>
        <taxon>Alphaproteobacteria</taxon>
        <taxon>Maricaulales</taxon>
        <taxon>Maricaulaceae</taxon>
        <taxon>Marinicauda</taxon>
    </lineage>
</organism>
<proteinExistence type="predicted"/>
<feature type="transmembrane region" description="Helical" evidence="2">
    <location>
        <begin position="164"/>
        <end position="184"/>
    </location>
</feature>
<dbReference type="RefSeq" id="WP_109252863.1">
    <property type="nucleotide sequence ID" value="NZ_QEXV01000003.1"/>
</dbReference>
<feature type="chain" id="PRO_5015539778" evidence="3">
    <location>
        <begin position="23"/>
        <end position="305"/>
    </location>
</feature>
<feature type="signal peptide" evidence="3">
    <location>
        <begin position="1"/>
        <end position="22"/>
    </location>
</feature>
<keyword evidence="2" id="KW-0472">Membrane</keyword>
<accession>A0A2U2BUF6</accession>
<evidence type="ECO:0000256" key="1">
    <source>
        <dbReference type="SAM" id="MobiDB-lite"/>
    </source>
</evidence>
<dbReference type="PROSITE" id="PS51257">
    <property type="entry name" value="PROKAR_LIPOPROTEIN"/>
    <property type="match status" value="1"/>
</dbReference>
<dbReference type="Proteomes" id="UP000245168">
    <property type="component" value="Unassembled WGS sequence"/>
</dbReference>
<evidence type="ECO:0000313" key="4">
    <source>
        <dbReference type="EMBL" id="PWE17632.1"/>
    </source>
</evidence>
<keyword evidence="5" id="KW-1185">Reference proteome</keyword>
<keyword evidence="2" id="KW-1133">Transmembrane helix</keyword>
<dbReference type="AlphaFoldDB" id="A0A2U2BUF6"/>
<feature type="region of interest" description="Disordered" evidence="1">
    <location>
        <begin position="280"/>
        <end position="305"/>
    </location>
</feature>
<comment type="caution">
    <text evidence="4">The sequence shown here is derived from an EMBL/GenBank/DDBJ whole genome shotgun (WGS) entry which is preliminary data.</text>
</comment>
<gene>
    <name evidence="4" type="ORF">DDZ18_08200</name>
</gene>
<reference evidence="5" key="1">
    <citation type="submission" date="2018-05" db="EMBL/GenBank/DDBJ databases">
        <authorList>
            <person name="Liu B.-T."/>
        </authorList>
    </citation>
    <scope>NUCLEOTIDE SEQUENCE [LARGE SCALE GENOMIC DNA]</scope>
    <source>
        <strain evidence="5">WD6-1</strain>
    </source>
</reference>
<keyword evidence="3" id="KW-0732">Signal</keyword>
<feature type="transmembrane region" description="Helical" evidence="2">
    <location>
        <begin position="196"/>
        <end position="215"/>
    </location>
</feature>
<feature type="compositionally biased region" description="Low complexity" evidence="1">
    <location>
        <begin position="289"/>
        <end position="305"/>
    </location>
</feature>